<accession>A0A0D2AWP6</accession>
<dbReference type="AlphaFoldDB" id="A0A0D2AWP6"/>
<dbReference type="VEuPathDB" id="FungiDB:PV09_05324"/>
<dbReference type="HOGENOM" id="CLU_2252125_0_0_1"/>
<sequence>MTIREEQSILQPYSLGREAKPRRTVVRIRAEAKGQTSCSICLDDSYCLSFLNTHGRNGVLLVELLRWKHLRPPNEFLKTSSHIGSYDPYGAGCLLGSQCTLALC</sequence>
<dbReference type="GeneID" id="27313297"/>
<evidence type="ECO:0000313" key="2">
    <source>
        <dbReference type="Proteomes" id="UP000053259"/>
    </source>
</evidence>
<reference evidence="1 2" key="1">
    <citation type="submission" date="2015-01" db="EMBL/GenBank/DDBJ databases">
        <title>The Genome Sequence of Ochroconis gallopava CBS43764.</title>
        <authorList>
            <consortium name="The Broad Institute Genomics Platform"/>
            <person name="Cuomo C."/>
            <person name="de Hoog S."/>
            <person name="Gorbushina A."/>
            <person name="Stielow B."/>
            <person name="Teixiera M."/>
            <person name="Abouelleil A."/>
            <person name="Chapman S.B."/>
            <person name="Priest M."/>
            <person name="Young S.K."/>
            <person name="Wortman J."/>
            <person name="Nusbaum C."/>
            <person name="Birren B."/>
        </authorList>
    </citation>
    <scope>NUCLEOTIDE SEQUENCE [LARGE SCALE GENOMIC DNA]</scope>
    <source>
        <strain evidence="1 2">CBS 43764</strain>
    </source>
</reference>
<keyword evidence="2" id="KW-1185">Reference proteome</keyword>
<name>A0A0D2AWP6_9PEZI</name>
<evidence type="ECO:0000313" key="1">
    <source>
        <dbReference type="EMBL" id="KIW03569.1"/>
    </source>
</evidence>
<gene>
    <name evidence="1" type="ORF">PV09_05324</name>
</gene>
<proteinExistence type="predicted"/>
<protein>
    <submittedName>
        <fullName evidence="1">Uncharacterized protein</fullName>
    </submittedName>
</protein>
<dbReference type="RefSeq" id="XP_016213438.1">
    <property type="nucleotide sequence ID" value="XM_016358819.1"/>
</dbReference>
<dbReference type="EMBL" id="KN847544">
    <property type="protein sequence ID" value="KIW03569.1"/>
    <property type="molecule type" value="Genomic_DNA"/>
</dbReference>
<dbReference type="Proteomes" id="UP000053259">
    <property type="component" value="Unassembled WGS sequence"/>
</dbReference>
<organism evidence="1 2">
    <name type="scientific">Verruconis gallopava</name>
    <dbReference type="NCBI Taxonomy" id="253628"/>
    <lineage>
        <taxon>Eukaryota</taxon>
        <taxon>Fungi</taxon>
        <taxon>Dikarya</taxon>
        <taxon>Ascomycota</taxon>
        <taxon>Pezizomycotina</taxon>
        <taxon>Dothideomycetes</taxon>
        <taxon>Pleosporomycetidae</taxon>
        <taxon>Venturiales</taxon>
        <taxon>Sympoventuriaceae</taxon>
        <taxon>Verruconis</taxon>
    </lineage>
</organism>
<dbReference type="InParanoid" id="A0A0D2AWP6"/>